<dbReference type="AlphaFoldDB" id="A0A927MZI1"/>
<organism evidence="3 4">
    <name type="scientific">Actinopolymorpha pittospori</name>
    <dbReference type="NCBI Taxonomy" id="648752"/>
    <lineage>
        <taxon>Bacteria</taxon>
        <taxon>Bacillati</taxon>
        <taxon>Actinomycetota</taxon>
        <taxon>Actinomycetes</taxon>
        <taxon>Propionibacteriales</taxon>
        <taxon>Actinopolymorphaceae</taxon>
        <taxon>Actinopolymorpha</taxon>
    </lineage>
</organism>
<feature type="compositionally biased region" description="Gly residues" evidence="1">
    <location>
        <begin position="55"/>
        <end position="77"/>
    </location>
</feature>
<sequence>MESQGPRRQLSGRRRRVTGALSGALLVLGLLLFGGPGVVGTALAECKIGDGGKWECGGGDDGPGGPRGPQGPRGPGGPDNPNPPQRVPYDTYATPACLSNGPPPNDPNAMCGNASMACQAQGQEGIMMRYYIQWEQNGPWELVATRCSGADDPEDPPAPPPVTAAQVEDWLVDGWLPASNAGVSPGTGSTLIDFPTIFYADGDTTYEAVREVPDGTGRQVRVEGHVTGYVWTWGDGSEQTHTDKPGKPYSGSTNDDEYLTHSYAATGGYTVQLAVQWTGTFQVTGETVPVSGGGNFDVTVDRGEDAQVNVVEKTDVLSRK</sequence>
<name>A0A927MZI1_9ACTN</name>
<evidence type="ECO:0000313" key="3">
    <source>
        <dbReference type="EMBL" id="MBE1609446.1"/>
    </source>
</evidence>
<dbReference type="InterPro" id="IPR013783">
    <property type="entry name" value="Ig-like_fold"/>
</dbReference>
<feature type="region of interest" description="Disordered" evidence="1">
    <location>
        <begin position="55"/>
        <end position="101"/>
    </location>
</feature>
<protein>
    <recommendedName>
        <fullName evidence="2">PKD domain-containing protein</fullName>
    </recommendedName>
</protein>
<evidence type="ECO:0000259" key="2">
    <source>
        <dbReference type="PROSITE" id="PS50093"/>
    </source>
</evidence>
<comment type="caution">
    <text evidence="3">The sequence shown here is derived from an EMBL/GenBank/DDBJ whole genome shotgun (WGS) entry which is preliminary data.</text>
</comment>
<proteinExistence type="predicted"/>
<dbReference type="Gene3D" id="2.60.40.10">
    <property type="entry name" value="Immunoglobulins"/>
    <property type="match status" value="1"/>
</dbReference>
<dbReference type="Proteomes" id="UP000638648">
    <property type="component" value="Unassembled WGS sequence"/>
</dbReference>
<dbReference type="EMBL" id="JADBEM010000001">
    <property type="protein sequence ID" value="MBE1609446.1"/>
    <property type="molecule type" value="Genomic_DNA"/>
</dbReference>
<dbReference type="InterPro" id="IPR035986">
    <property type="entry name" value="PKD_dom_sf"/>
</dbReference>
<dbReference type="InterPro" id="IPR000601">
    <property type="entry name" value="PKD_dom"/>
</dbReference>
<dbReference type="SUPFAM" id="SSF49299">
    <property type="entry name" value="PKD domain"/>
    <property type="match status" value="1"/>
</dbReference>
<feature type="domain" description="PKD" evidence="2">
    <location>
        <begin position="229"/>
        <end position="275"/>
    </location>
</feature>
<dbReference type="GO" id="GO:0005975">
    <property type="term" value="P:carbohydrate metabolic process"/>
    <property type="evidence" value="ECO:0007669"/>
    <property type="project" value="UniProtKB-ARBA"/>
</dbReference>
<gene>
    <name evidence="3" type="ORF">HEB94_006294</name>
</gene>
<accession>A0A927MZI1</accession>
<dbReference type="RefSeq" id="WP_192753016.1">
    <property type="nucleotide sequence ID" value="NZ_BAABJL010000162.1"/>
</dbReference>
<dbReference type="PROSITE" id="PS50093">
    <property type="entry name" value="PKD"/>
    <property type="match status" value="1"/>
</dbReference>
<evidence type="ECO:0000313" key="4">
    <source>
        <dbReference type="Proteomes" id="UP000638648"/>
    </source>
</evidence>
<keyword evidence="4" id="KW-1185">Reference proteome</keyword>
<reference evidence="3" key="1">
    <citation type="submission" date="2020-10" db="EMBL/GenBank/DDBJ databases">
        <title>Sequencing the genomes of 1000 actinobacteria strains.</title>
        <authorList>
            <person name="Klenk H.-P."/>
        </authorList>
    </citation>
    <scope>NUCLEOTIDE SEQUENCE</scope>
    <source>
        <strain evidence="3">DSM 45354</strain>
    </source>
</reference>
<evidence type="ECO:0000256" key="1">
    <source>
        <dbReference type="SAM" id="MobiDB-lite"/>
    </source>
</evidence>